<dbReference type="PANTHER" id="PTHR42718:SF39">
    <property type="entry name" value="ACTINORHODIN TRANSPORTER-RELATED"/>
    <property type="match status" value="1"/>
</dbReference>
<evidence type="ECO:0000256" key="5">
    <source>
        <dbReference type="SAM" id="Phobius"/>
    </source>
</evidence>
<feature type="domain" description="Major facilitator superfamily (MFS) profile" evidence="6">
    <location>
        <begin position="1"/>
        <end position="123"/>
    </location>
</feature>
<dbReference type="PROSITE" id="PS50850">
    <property type="entry name" value="MFS"/>
    <property type="match status" value="1"/>
</dbReference>
<evidence type="ECO:0000256" key="1">
    <source>
        <dbReference type="ARBA" id="ARBA00004141"/>
    </source>
</evidence>
<keyword evidence="4 5" id="KW-0472">Membrane</keyword>
<dbReference type="InterPro" id="IPR020846">
    <property type="entry name" value="MFS_dom"/>
</dbReference>
<evidence type="ECO:0000256" key="2">
    <source>
        <dbReference type="ARBA" id="ARBA00022692"/>
    </source>
</evidence>
<dbReference type="InterPro" id="IPR011701">
    <property type="entry name" value="MFS"/>
</dbReference>
<feature type="transmembrane region" description="Helical" evidence="5">
    <location>
        <begin position="86"/>
        <end position="107"/>
    </location>
</feature>
<dbReference type="EMBL" id="CP078145">
    <property type="protein sequence ID" value="QXN95690.1"/>
    <property type="molecule type" value="Genomic_DNA"/>
</dbReference>
<keyword evidence="2 5" id="KW-0812">Transmembrane</keyword>
<name>A0ABX8S4T9_NOCIO</name>
<accession>A0ABX8S4T9</accession>
<organism evidence="7 8">
    <name type="scientific">Nocardia iowensis</name>
    <dbReference type="NCBI Taxonomy" id="204891"/>
    <lineage>
        <taxon>Bacteria</taxon>
        <taxon>Bacillati</taxon>
        <taxon>Actinomycetota</taxon>
        <taxon>Actinomycetes</taxon>
        <taxon>Mycobacteriales</taxon>
        <taxon>Nocardiaceae</taxon>
        <taxon>Nocardia</taxon>
    </lineage>
</organism>
<feature type="transmembrane region" description="Helical" evidence="5">
    <location>
        <begin position="26"/>
        <end position="45"/>
    </location>
</feature>
<reference evidence="7 8" key="1">
    <citation type="submission" date="2021-07" db="EMBL/GenBank/DDBJ databases">
        <title>Whole Genome Sequence of Nocardia Iowensis.</title>
        <authorList>
            <person name="Lamm A."/>
            <person name="Collins-Fairclough A.M."/>
            <person name="Bunk B."/>
            <person name="Sproer C."/>
        </authorList>
    </citation>
    <scope>NUCLEOTIDE SEQUENCE [LARGE SCALE GENOMIC DNA]</scope>
    <source>
        <strain evidence="7 8">NRRL 5646</strain>
    </source>
</reference>
<feature type="transmembrane region" description="Helical" evidence="5">
    <location>
        <begin position="57"/>
        <end position="80"/>
    </location>
</feature>
<evidence type="ECO:0000313" key="7">
    <source>
        <dbReference type="EMBL" id="QXN95690.1"/>
    </source>
</evidence>
<dbReference type="PANTHER" id="PTHR42718">
    <property type="entry name" value="MAJOR FACILITATOR SUPERFAMILY MULTIDRUG TRANSPORTER MFSC"/>
    <property type="match status" value="1"/>
</dbReference>
<dbReference type="Proteomes" id="UP000694257">
    <property type="component" value="Chromosome"/>
</dbReference>
<keyword evidence="3 5" id="KW-1133">Transmembrane helix</keyword>
<evidence type="ECO:0000256" key="4">
    <source>
        <dbReference type="ARBA" id="ARBA00023136"/>
    </source>
</evidence>
<sequence length="123" mass="12517">MNALDGSIVYTALPSIQADTGATSAAVQWIPAAYTLVFALGLITGGRLGDIYGRKRVFLTGTAAFTVASLLCGLATGPAMLIGARALQGAAAAVMVPQVLATLYISFDGEARAKAFGLRPARA</sequence>
<proteinExistence type="predicted"/>
<keyword evidence="8" id="KW-1185">Reference proteome</keyword>
<evidence type="ECO:0000259" key="6">
    <source>
        <dbReference type="PROSITE" id="PS50850"/>
    </source>
</evidence>
<dbReference type="Pfam" id="PF07690">
    <property type="entry name" value="MFS_1"/>
    <property type="match status" value="1"/>
</dbReference>
<protein>
    <submittedName>
        <fullName evidence="7">MFS transporter</fullName>
    </submittedName>
</protein>
<evidence type="ECO:0000256" key="3">
    <source>
        <dbReference type="ARBA" id="ARBA00022989"/>
    </source>
</evidence>
<comment type="subcellular location">
    <subcellularLocation>
        <location evidence="1">Membrane</location>
        <topology evidence="1">Multi-pass membrane protein</topology>
    </subcellularLocation>
</comment>
<evidence type="ECO:0000313" key="8">
    <source>
        <dbReference type="Proteomes" id="UP000694257"/>
    </source>
</evidence>
<gene>
    <name evidence="7" type="ORF">KV110_21365</name>
</gene>